<evidence type="ECO:0000313" key="12">
    <source>
        <dbReference type="Proteomes" id="UP001209681"/>
    </source>
</evidence>
<keyword evidence="4" id="KW-0808">Transferase</keyword>
<feature type="transmembrane region" description="Helical" evidence="9">
    <location>
        <begin position="124"/>
        <end position="144"/>
    </location>
</feature>
<reference evidence="11 12" key="1">
    <citation type="submission" date="2022-11" db="EMBL/GenBank/DDBJ databases">
        <title>Desulfobotulus tamanensis H1 sp. nov. - anaerobic, alkaliphilic, sulphate reducing bacterium isolated from terrestrial mud volcano.</title>
        <authorList>
            <person name="Frolova A."/>
            <person name="Merkel A.Y."/>
            <person name="Slobodkin A.I."/>
        </authorList>
    </citation>
    <scope>NUCLEOTIDE SEQUENCE [LARGE SCALE GENOMIC DNA]</scope>
    <source>
        <strain evidence="11 12">H1</strain>
    </source>
</reference>
<evidence type="ECO:0000256" key="3">
    <source>
        <dbReference type="ARBA" id="ARBA00022553"/>
    </source>
</evidence>
<feature type="transmembrane region" description="Helical" evidence="9">
    <location>
        <begin position="164"/>
        <end position="187"/>
    </location>
</feature>
<dbReference type="PRINTS" id="PR00344">
    <property type="entry name" value="BCTRLSENSOR"/>
</dbReference>
<keyword evidence="12" id="KW-1185">Reference proteome</keyword>
<dbReference type="SUPFAM" id="SSF47384">
    <property type="entry name" value="Homodimeric domain of signal transducing histidine kinase"/>
    <property type="match status" value="1"/>
</dbReference>
<evidence type="ECO:0000259" key="10">
    <source>
        <dbReference type="PROSITE" id="PS50109"/>
    </source>
</evidence>
<dbReference type="CDD" id="cd00082">
    <property type="entry name" value="HisKA"/>
    <property type="match status" value="1"/>
</dbReference>
<dbReference type="InterPro" id="IPR003594">
    <property type="entry name" value="HATPase_dom"/>
</dbReference>
<dbReference type="SMART" id="SM00388">
    <property type="entry name" value="HisKA"/>
    <property type="match status" value="1"/>
</dbReference>
<feature type="transmembrane region" description="Helical" evidence="9">
    <location>
        <begin position="48"/>
        <end position="66"/>
    </location>
</feature>
<dbReference type="Pfam" id="PF02518">
    <property type="entry name" value="HATPase_c"/>
    <property type="match status" value="1"/>
</dbReference>
<dbReference type="Gene3D" id="1.10.287.130">
    <property type="match status" value="1"/>
</dbReference>
<dbReference type="PANTHER" id="PTHR43065:SF10">
    <property type="entry name" value="PEROXIDE STRESS-ACTIVATED HISTIDINE KINASE MAK3"/>
    <property type="match status" value="1"/>
</dbReference>
<evidence type="ECO:0000256" key="2">
    <source>
        <dbReference type="ARBA" id="ARBA00012438"/>
    </source>
</evidence>
<dbReference type="InterPro" id="IPR005467">
    <property type="entry name" value="His_kinase_dom"/>
</dbReference>
<evidence type="ECO:0000256" key="4">
    <source>
        <dbReference type="ARBA" id="ARBA00022679"/>
    </source>
</evidence>
<evidence type="ECO:0000256" key="8">
    <source>
        <dbReference type="ARBA" id="ARBA00023012"/>
    </source>
</evidence>
<keyword evidence="7 11" id="KW-0067">ATP-binding</keyword>
<evidence type="ECO:0000256" key="6">
    <source>
        <dbReference type="ARBA" id="ARBA00022777"/>
    </source>
</evidence>
<evidence type="ECO:0000256" key="5">
    <source>
        <dbReference type="ARBA" id="ARBA00022741"/>
    </source>
</evidence>
<gene>
    <name evidence="11" type="ORF">OOT00_09390</name>
</gene>
<name>A0ABT3N9R9_9BACT</name>
<dbReference type="GO" id="GO:0005524">
    <property type="term" value="F:ATP binding"/>
    <property type="evidence" value="ECO:0007669"/>
    <property type="project" value="UniProtKB-KW"/>
</dbReference>
<dbReference type="EC" id="2.7.13.3" evidence="2"/>
<comment type="caution">
    <text evidence="11">The sequence shown here is derived from an EMBL/GenBank/DDBJ whole genome shotgun (WGS) entry which is preliminary data.</text>
</comment>
<dbReference type="EMBL" id="JAPFPW010000009">
    <property type="protein sequence ID" value="MCW7754199.1"/>
    <property type="molecule type" value="Genomic_DNA"/>
</dbReference>
<dbReference type="Pfam" id="PF00512">
    <property type="entry name" value="HisKA"/>
    <property type="match status" value="1"/>
</dbReference>
<dbReference type="SMART" id="SM00387">
    <property type="entry name" value="HATPase_c"/>
    <property type="match status" value="1"/>
</dbReference>
<dbReference type="SUPFAM" id="SSF55874">
    <property type="entry name" value="ATPase domain of HSP90 chaperone/DNA topoisomerase II/histidine kinase"/>
    <property type="match status" value="1"/>
</dbReference>
<keyword evidence="9" id="KW-1133">Transmembrane helix</keyword>
<dbReference type="InterPro" id="IPR036890">
    <property type="entry name" value="HATPase_C_sf"/>
</dbReference>
<dbReference type="Gene3D" id="3.30.565.10">
    <property type="entry name" value="Histidine kinase-like ATPase, C-terminal domain"/>
    <property type="match status" value="1"/>
</dbReference>
<keyword evidence="8" id="KW-0902">Two-component regulatory system</keyword>
<comment type="catalytic activity">
    <reaction evidence="1">
        <text>ATP + protein L-histidine = ADP + protein N-phospho-L-histidine.</text>
        <dbReference type="EC" id="2.7.13.3"/>
    </reaction>
</comment>
<sequence>MQVHEKELVNKLSWLVSVRIFLALILLAFSFFFDHQPVAAFDTFPADILYIIATLALFLCLLYALWQRIVRKPIYFAMVQLSMDSFLVTLLIWATGGFDSPLTFLYMIVIINAGILISRRGSLFIAAISAIFFGLLVDFEYYGVLPDLGDGRVPLADTVDFWSVFFRILATTIACFSVSLLTSFLSVQLRKARDEVRYMGSYVKRMENLATVGEMAAGLAHEIKNPLASLRGAVELLEAEAGRDEDSRRLMRIVRRESDRLSALLTDFLFFARPGKGCPEPVNVAAMVRESVQIQNQSARNRGRITFRFCLTEDVWVRADPDRLRQVVWNLLLNAAESIEGEGEVRIDLGIEKERIAHIRIADTGCGIPEDSIPSIFDPFYTTKPGGTGLGLSIALRIVDAMGGRLDVDSIPDKGSTFTLRLPRLNPSDSL</sequence>
<dbReference type="Proteomes" id="UP001209681">
    <property type="component" value="Unassembled WGS sequence"/>
</dbReference>
<proteinExistence type="predicted"/>
<evidence type="ECO:0000256" key="1">
    <source>
        <dbReference type="ARBA" id="ARBA00000085"/>
    </source>
</evidence>
<keyword evidence="9" id="KW-0472">Membrane</keyword>
<feature type="transmembrane region" description="Helical" evidence="9">
    <location>
        <begin position="12"/>
        <end position="33"/>
    </location>
</feature>
<keyword evidence="3" id="KW-0597">Phosphoprotein</keyword>
<feature type="domain" description="Histidine kinase" evidence="10">
    <location>
        <begin position="218"/>
        <end position="426"/>
    </location>
</feature>
<organism evidence="11 12">
    <name type="scientific">Desulfobotulus pelophilus</name>
    <dbReference type="NCBI Taxonomy" id="2823377"/>
    <lineage>
        <taxon>Bacteria</taxon>
        <taxon>Pseudomonadati</taxon>
        <taxon>Thermodesulfobacteriota</taxon>
        <taxon>Desulfobacteria</taxon>
        <taxon>Desulfobacterales</taxon>
        <taxon>Desulfobacteraceae</taxon>
        <taxon>Desulfobotulus</taxon>
    </lineage>
</organism>
<dbReference type="PROSITE" id="PS50109">
    <property type="entry name" value="HIS_KIN"/>
    <property type="match status" value="1"/>
</dbReference>
<feature type="transmembrane region" description="Helical" evidence="9">
    <location>
        <begin position="100"/>
        <end position="117"/>
    </location>
</feature>
<accession>A0ABT3N9R9</accession>
<evidence type="ECO:0000313" key="11">
    <source>
        <dbReference type="EMBL" id="MCW7754199.1"/>
    </source>
</evidence>
<keyword evidence="9" id="KW-0812">Transmembrane</keyword>
<keyword evidence="5" id="KW-0547">Nucleotide-binding</keyword>
<protein>
    <recommendedName>
        <fullName evidence="2">histidine kinase</fullName>
        <ecNumber evidence="2">2.7.13.3</ecNumber>
    </recommendedName>
</protein>
<evidence type="ECO:0000256" key="9">
    <source>
        <dbReference type="SAM" id="Phobius"/>
    </source>
</evidence>
<dbReference type="PANTHER" id="PTHR43065">
    <property type="entry name" value="SENSOR HISTIDINE KINASE"/>
    <property type="match status" value="1"/>
</dbReference>
<dbReference type="InterPro" id="IPR036097">
    <property type="entry name" value="HisK_dim/P_sf"/>
</dbReference>
<dbReference type="InterPro" id="IPR003661">
    <property type="entry name" value="HisK_dim/P_dom"/>
</dbReference>
<dbReference type="RefSeq" id="WP_265425118.1">
    <property type="nucleotide sequence ID" value="NZ_JAPFPW010000009.1"/>
</dbReference>
<evidence type="ECO:0000256" key="7">
    <source>
        <dbReference type="ARBA" id="ARBA00022840"/>
    </source>
</evidence>
<dbReference type="Pfam" id="PF25323">
    <property type="entry name" value="6TM_PilS"/>
    <property type="match status" value="1"/>
</dbReference>
<feature type="transmembrane region" description="Helical" evidence="9">
    <location>
        <begin position="73"/>
        <end position="94"/>
    </location>
</feature>
<dbReference type="InterPro" id="IPR004358">
    <property type="entry name" value="Sig_transdc_His_kin-like_C"/>
</dbReference>
<keyword evidence="6" id="KW-0418">Kinase</keyword>